<dbReference type="Proteomes" id="UP000011721">
    <property type="component" value="Chromosome"/>
</dbReference>
<reference evidence="2" key="1">
    <citation type="journal article" date="2013" name="Stand. Genomic Sci.">
        <title>Complete genome sequence of Desulfocapsa sulfexigens, a marine deltaproteobacterium specialized in disproportionating inorganic sulfur compounds.</title>
        <authorList>
            <person name="Finster K.W."/>
            <person name="Kjeldsen K.U."/>
            <person name="Kube M."/>
            <person name="Reinhardt R."/>
            <person name="Mussmann M."/>
            <person name="Amann R."/>
            <person name="Schreiber L."/>
        </authorList>
    </citation>
    <scope>NUCLEOTIDE SEQUENCE [LARGE SCALE GENOMIC DNA]</scope>
    <source>
        <strain evidence="2">DSM 10523 / SB164P1</strain>
    </source>
</reference>
<dbReference type="KEGG" id="dsf:UWK_02234"/>
<dbReference type="EMBL" id="CP003985">
    <property type="protein sequence ID" value="AGF78775.1"/>
    <property type="molecule type" value="Genomic_DNA"/>
</dbReference>
<dbReference type="HOGENOM" id="CLU_1774417_0_0_7"/>
<protein>
    <submittedName>
        <fullName evidence="1">Uncharacterized protein</fullName>
    </submittedName>
</protein>
<keyword evidence="2" id="KW-1185">Reference proteome</keyword>
<proteinExistence type="predicted"/>
<name>M1PGK1_DESSD</name>
<evidence type="ECO:0000313" key="1">
    <source>
        <dbReference type="EMBL" id="AGF78775.1"/>
    </source>
</evidence>
<organism evidence="1 2">
    <name type="scientific">Desulfocapsa sulfexigens (strain DSM 10523 / SB164P1)</name>
    <dbReference type="NCBI Taxonomy" id="1167006"/>
    <lineage>
        <taxon>Bacteria</taxon>
        <taxon>Pseudomonadati</taxon>
        <taxon>Thermodesulfobacteriota</taxon>
        <taxon>Desulfobulbia</taxon>
        <taxon>Desulfobulbales</taxon>
        <taxon>Desulfocapsaceae</taxon>
        <taxon>Desulfocapsa</taxon>
    </lineage>
</organism>
<evidence type="ECO:0000313" key="2">
    <source>
        <dbReference type="Proteomes" id="UP000011721"/>
    </source>
</evidence>
<dbReference type="RefSeq" id="WP_015404463.1">
    <property type="nucleotide sequence ID" value="NC_020304.1"/>
</dbReference>
<accession>M1PGK1</accession>
<dbReference type="eggNOG" id="ENOG502ZIMV">
    <property type="taxonomic scope" value="Bacteria"/>
</dbReference>
<sequence>MIRHVTSLICSKVIADERTKLPSFIEVLSGASFGLTGLPSKIPPLILTSTWFYNSKNKRNIRFRIGIIVPGTEKKEILLEQPIVIGGPVGRTANINVEIANLVAEHEGEYLITVETKRNTRWKLDSEIPFLVDLIKEPKSNAPSPG</sequence>
<dbReference type="AlphaFoldDB" id="M1PGK1"/>
<gene>
    <name evidence="1" type="ordered locus">UWK_02234</name>
</gene>
<dbReference type="STRING" id="1167006.UWK_02234"/>